<comment type="similarity">
    <text evidence="2">Belongs to the TPX2 family.</text>
</comment>
<proteinExistence type="inferred from homology"/>
<dbReference type="STRING" id="765440.A0A0C3BXW9"/>
<name>A0A0C3BXW9_PILCF</name>
<evidence type="ECO:0000256" key="4">
    <source>
        <dbReference type="ARBA" id="ARBA00023212"/>
    </source>
</evidence>
<comment type="subcellular location">
    <subcellularLocation>
        <location evidence="1">Cytoplasm</location>
        <location evidence="1">Cytoskeleton</location>
    </subcellularLocation>
</comment>
<evidence type="ECO:0000256" key="1">
    <source>
        <dbReference type="ARBA" id="ARBA00004245"/>
    </source>
</evidence>
<sequence>MADHRRSPQALSLHHLPDISPPDASVSFEIPLAINSADLLLADNSDFLRGVDCSLTTPPPPKRTLHAPLTLSELTPTPRVPATAVQTLSPSLRARNTTSPEIIRTRLSPQKTPQSIIRTRINTTKQVDSPVSAERLANLKAEVDSLAKDSAEVERPKPALSRSRTAKPPTARQKRVMKLRIDDELKTKTKATVADGAITKKGTRNKIPQSTFSRDLAVASRQHKPVGQIVIRPGRNLDKITTEETEISTAGEANTNVPTQDGAAERLVLLSQRLMTNGCFGFENLEDSEDDVCDIPAGEQDMSPSSSGPPSHSRHNDLFTLSQISPHKEDFNSTAVAPAPRSPALVRTGAKRPISSISDLSQQPRKKGKIAAAAPVRGSPKYGVPILQSSRKRLGPHIRQALALKAPTSRQPDDSHQQINNVGDQRTQGTPAVIEPGRSSVTKMTATPLAPSNPTKPIGFTFHSDVRLHTRKAGFDGKLSTSEAGKQTKLRNAPIPDFKSLHAAELQTSRAFRKEHIAPTMPITPELSTKFRAKEREQFDKVMRQKEEEMGRIKEARQKARQEEEDREIKELRKKAVPKAHEIPEWYADAPKKGGAVHS</sequence>
<reference evidence="7 8" key="1">
    <citation type="submission" date="2014-04" db="EMBL/GenBank/DDBJ databases">
        <authorList>
            <consortium name="DOE Joint Genome Institute"/>
            <person name="Kuo A."/>
            <person name="Tarkka M."/>
            <person name="Buscot F."/>
            <person name="Kohler A."/>
            <person name="Nagy L.G."/>
            <person name="Floudas D."/>
            <person name="Copeland A."/>
            <person name="Barry K.W."/>
            <person name="Cichocki N."/>
            <person name="Veneault-Fourrey C."/>
            <person name="LaButti K."/>
            <person name="Lindquist E.A."/>
            <person name="Lipzen A."/>
            <person name="Lundell T."/>
            <person name="Morin E."/>
            <person name="Murat C."/>
            <person name="Sun H."/>
            <person name="Tunlid A."/>
            <person name="Henrissat B."/>
            <person name="Grigoriev I.V."/>
            <person name="Hibbett D.S."/>
            <person name="Martin F."/>
            <person name="Nordberg H.P."/>
            <person name="Cantor M.N."/>
            <person name="Hua S.X."/>
        </authorList>
    </citation>
    <scope>NUCLEOTIDE SEQUENCE [LARGE SCALE GENOMIC DNA]</scope>
    <source>
        <strain evidence="7 8">F 1598</strain>
    </source>
</reference>
<evidence type="ECO:0000259" key="6">
    <source>
        <dbReference type="Pfam" id="PF06886"/>
    </source>
</evidence>
<feature type="region of interest" description="Disordered" evidence="5">
    <location>
        <begin position="545"/>
        <end position="568"/>
    </location>
</feature>
<dbReference type="AlphaFoldDB" id="A0A0C3BXW9"/>
<feature type="region of interest" description="Disordered" evidence="5">
    <location>
        <begin position="146"/>
        <end position="173"/>
    </location>
</feature>
<accession>A0A0C3BXW9</accession>
<evidence type="ECO:0000256" key="2">
    <source>
        <dbReference type="ARBA" id="ARBA00005885"/>
    </source>
</evidence>
<feature type="region of interest" description="Disordered" evidence="5">
    <location>
        <begin position="406"/>
        <end position="435"/>
    </location>
</feature>
<dbReference type="InParanoid" id="A0A0C3BXW9"/>
<dbReference type="OrthoDB" id="3242303at2759"/>
<dbReference type="InterPro" id="IPR027329">
    <property type="entry name" value="TPX2_C"/>
</dbReference>
<feature type="domain" description="TPX2 C-terminal" evidence="6">
    <location>
        <begin position="526"/>
        <end position="590"/>
    </location>
</feature>
<evidence type="ECO:0000256" key="5">
    <source>
        <dbReference type="SAM" id="MobiDB-lite"/>
    </source>
</evidence>
<dbReference type="EMBL" id="KN832995">
    <property type="protein sequence ID" value="KIM82197.1"/>
    <property type="molecule type" value="Genomic_DNA"/>
</dbReference>
<keyword evidence="8" id="KW-1185">Reference proteome</keyword>
<feature type="region of interest" description="Disordered" evidence="5">
    <location>
        <begin position="330"/>
        <end position="372"/>
    </location>
</feature>
<protein>
    <recommendedName>
        <fullName evidence="6">TPX2 C-terminal domain-containing protein</fullName>
    </recommendedName>
</protein>
<feature type="compositionally biased region" description="Polar residues" evidence="5">
    <location>
        <begin position="417"/>
        <end position="430"/>
    </location>
</feature>
<dbReference type="HOGENOM" id="CLU_397435_0_0_1"/>
<dbReference type="Pfam" id="PF06886">
    <property type="entry name" value="TPX2"/>
    <property type="match status" value="1"/>
</dbReference>
<evidence type="ECO:0000313" key="8">
    <source>
        <dbReference type="Proteomes" id="UP000054166"/>
    </source>
</evidence>
<dbReference type="GO" id="GO:0005856">
    <property type="term" value="C:cytoskeleton"/>
    <property type="evidence" value="ECO:0007669"/>
    <property type="project" value="UniProtKB-SubCell"/>
</dbReference>
<gene>
    <name evidence="7" type="ORF">PILCRDRAFT_785620</name>
</gene>
<evidence type="ECO:0000256" key="3">
    <source>
        <dbReference type="ARBA" id="ARBA00022490"/>
    </source>
</evidence>
<reference evidence="8" key="2">
    <citation type="submission" date="2015-01" db="EMBL/GenBank/DDBJ databases">
        <title>Evolutionary Origins and Diversification of the Mycorrhizal Mutualists.</title>
        <authorList>
            <consortium name="DOE Joint Genome Institute"/>
            <consortium name="Mycorrhizal Genomics Consortium"/>
            <person name="Kohler A."/>
            <person name="Kuo A."/>
            <person name="Nagy L.G."/>
            <person name="Floudas D."/>
            <person name="Copeland A."/>
            <person name="Barry K.W."/>
            <person name="Cichocki N."/>
            <person name="Veneault-Fourrey C."/>
            <person name="LaButti K."/>
            <person name="Lindquist E.A."/>
            <person name="Lipzen A."/>
            <person name="Lundell T."/>
            <person name="Morin E."/>
            <person name="Murat C."/>
            <person name="Riley R."/>
            <person name="Ohm R."/>
            <person name="Sun H."/>
            <person name="Tunlid A."/>
            <person name="Henrissat B."/>
            <person name="Grigoriev I.V."/>
            <person name="Hibbett D.S."/>
            <person name="Martin F."/>
        </authorList>
    </citation>
    <scope>NUCLEOTIDE SEQUENCE [LARGE SCALE GENOMIC DNA]</scope>
    <source>
        <strain evidence="8">F 1598</strain>
    </source>
</reference>
<keyword evidence="4" id="KW-0206">Cytoskeleton</keyword>
<dbReference type="Proteomes" id="UP000054166">
    <property type="component" value="Unassembled WGS sequence"/>
</dbReference>
<feature type="region of interest" description="Disordered" evidence="5">
    <location>
        <begin position="295"/>
        <end position="317"/>
    </location>
</feature>
<feature type="compositionally biased region" description="Basic and acidic residues" evidence="5">
    <location>
        <begin position="146"/>
        <end position="157"/>
    </location>
</feature>
<keyword evidence="3" id="KW-0963">Cytoplasm</keyword>
<organism evidence="7 8">
    <name type="scientific">Piloderma croceum (strain F 1598)</name>
    <dbReference type="NCBI Taxonomy" id="765440"/>
    <lineage>
        <taxon>Eukaryota</taxon>
        <taxon>Fungi</taxon>
        <taxon>Dikarya</taxon>
        <taxon>Basidiomycota</taxon>
        <taxon>Agaricomycotina</taxon>
        <taxon>Agaricomycetes</taxon>
        <taxon>Agaricomycetidae</taxon>
        <taxon>Atheliales</taxon>
        <taxon>Atheliaceae</taxon>
        <taxon>Piloderma</taxon>
    </lineage>
</organism>
<evidence type="ECO:0000313" key="7">
    <source>
        <dbReference type="EMBL" id="KIM82197.1"/>
    </source>
</evidence>